<keyword evidence="5" id="KW-0418">Kinase</keyword>
<name>A0A8T2TU02_CERRI</name>
<evidence type="ECO:0000256" key="3">
    <source>
        <dbReference type="ARBA" id="ARBA00012169"/>
    </source>
</evidence>
<dbReference type="PROSITE" id="PS00915">
    <property type="entry name" value="PI3_4_KINASE_1"/>
    <property type="match status" value="1"/>
</dbReference>
<dbReference type="InterPro" id="IPR000403">
    <property type="entry name" value="PI3/4_kinase_cat_dom"/>
</dbReference>
<dbReference type="InterPro" id="IPR018936">
    <property type="entry name" value="PI3/4_kinase_CS"/>
</dbReference>
<dbReference type="InterPro" id="IPR001263">
    <property type="entry name" value="PI3K_accessory_dom"/>
</dbReference>
<feature type="region of interest" description="Disordered" evidence="7">
    <location>
        <begin position="241"/>
        <end position="273"/>
    </location>
</feature>
<dbReference type="Pfam" id="PF19274">
    <property type="entry name" value="PI4K_N"/>
    <property type="match status" value="1"/>
</dbReference>
<dbReference type="Gene3D" id="3.30.1010.10">
    <property type="entry name" value="Phosphatidylinositol 3-kinase Catalytic Subunit, Chain A, domain 4"/>
    <property type="match status" value="1"/>
</dbReference>
<dbReference type="Gene3D" id="1.25.40.70">
    <property type="entry name" value="Phosphatidylinositol 3-kinase, accessory domain (PIK)"/>
    <property type="match status" value="1"/>
</dbReference>
<dbReference type="GO" id="GO:0005886">
    <property type="term" value="C:plasma membrane"/>
    <property type="evidence" value="ECO:0007669"/>
    <property type="project" value="TreeGrafter"/>
</dbReference>
<feature type="domain" description="PI3K/PI4K catalytic" evidence="8">
    <location>
        <begin position="1778"/>
        <end position="2055"/>
    </location>
</feature>
<accession>A0A8T2TU02</accession>
<dbReference type="GO" id="GO:0004430">
    <property type="term" value="F:1-phosphatidylinositol 4-kinase activity"/>
    <property type="evidence" value="ECO:0007669"/>
    <property type="project" value="UniProtKB-EC"/>
</dbReference>
<dbReference type="InterPro" id="IPR015433">
    <property type="entry name" value="PI3/4_kinase"/>
</dbReference>
<dbReference type="FunFam" id="1.10.1070.11:FF:000012">
    <property type="entry name" value="Phosphatidylinositol 4-kinase alpha 1"/>
    <property type="match status" value="1"/>
</dbReference>
<dbReference type="FunFam" id="3.30.1010.10:FF:000012">
    <property type="entry name" value="Phosphatidylinositol 4-kinase alpha 1"/>
    <property type="match status" value="1"/>
</dbReference>
<comment type="similarity">
    <text evidence="2">Belongs to the PI3/PI4-kinase family. Type III PI4K subfamily.</text>
</comment>
<dbReference type="SMART" id="SM00146">
    <property type="entry name" value="PI3Kc"/>
    <property type="match status" value="1"/>
</dbReference>
<keyword evidence="6" id="KW-0472">Membrane</keyword>
<dbReference type="SUPFAM" id="SSF48371">
    <property type="entry name" value="ARM repeat"/>
    <property type="match status" value="1"/>
</dbReference>
<dbReference type="PROSITE" id="PS51545">
    <property type="entry name" value="PIK_HELICAL"/>
    <property type="match status" value="1"/>
</dbReference>
<sequence>MCLLRERKEEGGTISGMDFLKEFVDVLAENPQLARDKLVWIQSQCSIREVEGSLFTISDSQLQGVLVIARFLSRCEDSQAGNELLDILLKFLNIIPSLSRASAFPEWFTFDAATVFFTEMAGYLVKTVELGSLRKDTISSVLSTLIKSLISEESRLQNPVCRALLTALSRFCPNLEGHDIDQLGMCLLKNNMLPISGDFPTFQQGSFIDDRKSSSVKSLNDGAKVADELIAGVPAFESRNYEHRKKSEDSSLEYETRSSSSSTAPLDIKVSSPSKLDENDQICISTTLSNGSIASQNGVKNSTAFQVSNEKAITNALSYFDEDLFNLQKDGIVFYIFASILNMAESKFLNEERVLLQLRTAASIQLKTVPLILKQIRRESIINGHSVSKMNMNLQVCQAASLVYTRSFLKLKSKNRGHKNALRETLGLLIGAANSCVTFSRRRLRACEELFDCLLQNVANISSFCQGQDLTTLFSWLKKLVMATCAQVDPWNSSQYLQAIVEATCRIIESGCTAERPTIESFLLSLAGSVRESIDLFDLKEEKEKQDVSAMQLNMIRFSAELVVAIGKPDIAELISPLLVEDLEEGIACTPSRLRLKLLDAVAQIATVGSEKAYRECVVLLTRSYLDKVPIVGSVQSRTLASEATTERVETLPGAFLAIASNLHHIKLRADFRTRLLKLCSEVGLAAESKSGKSGADLLGPLLPAVAMICSDFKILEDVSPFVLKLFRNLWFYIALFGLAPPIQNKHSAYKGASSTMSNTGSTNAVALQAVAGPYLWNSQWSDAVIQIALGTPPLVASSLKWVEDELELNELLNPGSRRGSSNDKAVSSQRAALCAALKDHVEMTSISTISGVKATFLLAVAYLENHRSNFNGGLLKSKTMGEERSALSCAFEYLEEPNLPVPIHQCLSAIVQRAFDASLAWLDERPNMSGVDATERESVLVTHTCFLLSKLTHRDERLCDLACKLLNRIKSKYPQVLWQPLCLDSLFCLVQTQSLPSVDPGRIASMQSLIKKQIRMWVIQSLSVAPCTTQGLLQERIRLGSSSSRGFYASDLLPLLSDIKLEQSREDGLSSDSLAVTVPALFAAAAAATGARERLIDTGCLEVLSNGIVSATVKSSYININIGGLAFSQEHFQDNTAGLILGGSWSDSFEEKKSQEILSAKNKLKEKLIASFLHLLQQFISAVERGANINAEAFRETCLKSAAFIVSELELSRNMELEGFSRLLRLLCWCPAYICSTEAMRTGVFVWTWLVSAAPHLSSLLLAELVDAWLWTVETGHGLFSSGPCSSGPNGKLRPQLTPGEPLSFGDRDIVEEINAHRVWLGFFFDRFEVVRHSSMDQLILIGRLLQGSLKKSNHFASHPVATGTFFSLLLLGLKYCSCRLKACQAKSMDAWILKDRIYRAAFGWFSHYPAWYDCNSEAFSQGEVKAVASFVDQMNVECSENMLMAEHSGKLYAQDRELSNNCSQMDVAHPVWGRGDYLSAGEKRKQLLLMLCHHEVDRLYTWANPLSREGLPARQRISSDQWIDFARTAWAIDPCITFGMLARFPAVGPLRAEIMSLVQENIADIYDIPEALPFFVTPKAAEDDSLVLKRLPHWAPCSITRALEFLTPAYKAHPRIMAYVLRVLETYPPERVTFFMPQLVQTLRYDAYDGLIEQYLIAAAKRSHIFAHILIWQLQGEEPLPEEFTKDGSQEADSFTDLALKVKERIIQSFDNEALDMFSREFRFFDKVTNISGVLYPLSKEQRRAAIKRELEKIEVEGTDLYLPTDPNKLVRGIQVNSGIPLQSAAKVPIMITFDVVDRNDIHVIRPQACIFKVGDDCRQDVLALQVIALLRDIFEAAGLNLYLFPYGVLPTGPGRGIIEVVPNTRSRNQMGETTDGGLYEVFQQDYGPVGSPRFESARDNFVVSSAGYAVASLLLQPKDRHNGNLLFDNEGRLVHIDFGFILETSPGGNLRFENAHFKLSHEMTQLLDPSGVMKSDTWNRFVSLCVKGYLAARLHMDGIINAVYLMVDSGLPCFSRGDPIGNLRKRFHPEMSEREAANFMIKTCEDAYNKWTTAGYDLIQYLQQGIEK</sequence>
<evidence type="ECO:0000256" key="2">
    <source>
        <dbReference type="ARBA" id="ARBA00006209"/>
    </source>
</evidence>
<dbReference type="CDD" id="cd05167">
    <property type="entry name" value="PI4Kc_III_alpha"/>
    <property type="match status" value="1"/>
</dbReference>
<protein>
    <recommendedName>
        <fullName evidence="3">1-phosphatidylinositol 4-kinase</fullName>
        <ecNumber evidence="3">2.7.1.67</ecNumber>
    </recommendedName>
</protein>
<feature type="domain" description="PIK helical" evidence="9">
    <location>
        <begin position="1526"/>
        <end position="1704"/>
    </location>
</feature>
<dbReference type="InterPro" id="IPR036940">
    <property type="entry name" value="PI3/4_kinase_cat_sf"/>
</dbReference>
<evidence type="ECO:0000313" key="11">
    <source>
        <dbReference type="Proteomes" id="UP000825935"/>
    </source>
</evidence>
<dbReference type="EMBL" id="CM035416">
    <property type="protein sequence ID" value="KAH7425183.1"/>
    <property type="molecule type" value="Genomic_DNA"/>
</dbReference>
<dbReference type="InterPro" id="IPR042236">
    <property type="entry name" value="PI3K_accessory_sf"/>
</dbReference>
<evidence type="ECO:0000256" key="6">
    <source>
        <dbReference type="ARBA" id="ARBA00023136"/>
    </source>
</evidence>
<dbReference type="Proteomes" id="UP000825935">
    <property type="component" value="Chromosome 11"/>
</dbReference>
<dbReference type="PROSITE" id="PS50290">
    <property type="entry name" value="PI3_4_KINASE_3"/>
    <property type="match status" value="1"/>
</dbReference>
<dbReference type="GO" id="GO:0005737">
    <property type="term" value="C:cytoplasm"/>
    <property type="evidence" value="ECO:0007669"/>
    <property type="project" value="TreeGrafter"/>
</dbReference>
<dbReference type="SUPFAM" id="SSF56112">
    <property type="entry name" value="Protein kinase-like (PK-like)"/>
    <property type="match status" value="1"/>
</dbReference>
<evidence type="ECO:0000256" key="5">
    <source>
        <dbReference type="ARBA" id="ARBA00022777"/>
    </source>
</evidence>
<dbReference type="GO" id="GO:0046854">
    <property type="term" value="P:phosphatidylinositol phosphate biosynthetic process"/>
    <property type="evidence" value="ECO:0007669"/>
    <property type="project" value="InterPro"/>
</dbReference>
<gene>
    <name evidence="10" type="ORF">KP509_11G043500</name>
</gene>
<dbReference type="Pfam" id="PF00613">
    <property type="entry name" value="PI3Ka"/>
    <property type="match status" value="1"/>
</dbReference>
<evidence type="ECO:0000313" key="10">
    <source>
        <dbReference type="EMBL" id="KAH7425183.1"/>
    </source>
</evidence>
<dbReference type="OrthoDB" id="10264149at2759"/>
<evidence type="ECO:0000259" key="8">
    <source>
        <dbReference type="PROSITE" id="PS50290"/>
    </source>
</evidence>
<keyword evidence="11" id="KW-1185">Reference proteome</keyword>
<dbReference type="EC" id="2.7.1.67" evidence="3"/>
<dbReference type="InterPro" id="IPR045495">
    <property type="entry name" value="PI4K_N"/>
</dbReference>
<organism evidence="10 11">
    <name type="scientific">Ceratopteris richardii</name>
    <name type="common">Triangle waterfern</name>
    <dbReference type="NCBI Taxonomy" id="49495"/>
    <lineage>
        <taxon>Eukaryota</taxon>
        <taxon>Viridiplantae</taxon>
        <taxon>Streptophyta</taxon>
        <taxon>Embryophyta</taxon>
        <taxon>Tracheophyta</taxon>
        <taxon>Polypodiopsida</taxon>
        <taxon>Polypodiidae</taxon>
        <taxon>Polypodiales</taxon>
        <taxon>Pteridineae</taxon>
        <taxon>Pteridaceae</taxon>
        <taxon>Parkerioideae</taxon>
        <taxon>Ceratopteris</taxon>
    </lineage>
</organism>
<dbReference type="Gene3D" id="1.10.1070.11">
    <property type="entry name" value="Phosphatidylinositol 3-/4-kinase, catalytic domain"/>
    <property type="match status" value="1"/>
</dbReference>
<dbReference type="GO" id="GO:0048015">
    <property type="term" value="P:phosphatidylinositol-mediated signaling"/>
    <property type="evidence" value="ECO:0007669"/>
    <property type="project" value="TreeGrafter"/>
</dbReference>
<dbReference type="SMART" id="SM00145">
    <property type="entry name" value="PI3Ka"/>
    <property type="match status" value="1"/>
</dbReference>
<proteinExistence type="inferred from homology"/>
<dbReference type="Pfam" id="PF00454">
    <property type="entry name" value="PI3_PI4_kinase"/>
    <property type="match status" value="1"/>
</dbReference>
<keyword evidence="4" id="KW-0808">Transferase</keyword>
<dbReference type="PANTHER" id="PTHR10048">
    <property type="entry name" value="PHOSPHATIDYLINOSITOL KINASE"/>
    <property type="match status" value="1"/>
</dbReference>
<comment type="caution">
    <text evidence="10">The sequence shown here is derived from an EMBL/GenBank/DDBJ whole genome shotgun (WGS) entry which is preliminary data.</text>
</comment>
<evidence type="ECO:0000256" key="4">
    <source>
        <dbReference type="ARBA" id="ARBA00022679"/>
    </source>
</evidence>
<evidence type="ECO:0000259" key="9">
    <source>
        <dbReference type="PROSITE" id="PS51545"/>
    </source>
</evidence>
<dbReference type="InterPro" id="IPR016024">
    <property type="entry name" value="ARM-type_fold"/>
</dbReference>
<evidence type="ECO:0000256" key="1">
    <source>
        <dbReference type="ARBA" id="ARBA00004170"/>
    </source>
</evidence>
<evidence type="ECO:0000256" key="7">
    <source>
        <dbReference type="SAM" id="MobiDB-lite"/>
    </source>
</evidence>
<dbReference type="InterPro" id="IPR011009">
    <property type="entry name" value="Kinase-like_dom_sf"/>
</dbReference>
<dbReference type="OMA" id="MSQRDEN"/>
<comment type="subcellular location">
    <subcellularLocation>
        <location evidence="1">Membrane</location>
        <topology evidence="1">Peripheral membrane protein</topology>
    </subcellularLocation>
</comment>
<dbReference type="PANTHER" id="PTHR10048:SF15">
    <property type="entry name" value="PHOSPHATIDYLINOSITOL 4-KINASE ALPHA"/>
    <property type="match status" value="1"/>
</dbReference>
<reference evidence="10" key="1">
    <citation type="submission" date="2021-08" db="EMBL/GenBank/DDBJ databases">
        <title>WGS assembly of Ceratopteris richardii.</title>
        <authorList>
            <person name="Marchant D.B."/>
            <person name="Chen G."/>
            <person name="Jenkins J."/>
            <person name="Shu S."/>
            <person name="Leebens-Mack J."/>
            <person name="Grimwood J."/>
            <person name="Schmutz J."/>
            <person name="Soltis P."/>
            <person name="Soltis D."/>
            <person name="Chen Z.-H."/>
        </authorList>
    </citation>
    <scope>NUCLEOTIDE SEQUENCE</scope>
    <source>
        <strain evidence="10">Whitten #5841</strain>
        <tissue evidence="10">Leaf</tissue>
    </source>
</reference>